<comment type="caution">
    <text evidence="5">The sequence shown here is derived from an EMBL/GenBank/DDBJ whole genome shotgun (WGS) entry which is preliminary data.</text>
</comment>
<feature type="region of interest" description="Disordered" evidence="2">
    <location>
        <begin position="1"/>
        <end position="149"/>
    </location>
</feature>
<dbReference type="PANTHER" id="PTHR33392:SF6">
    <property type="entry name" value="POLYISOPRENYL-TEICHOIC ACID--PEPTIDOGLYCAN TEICHOIC ACID TRANSFERASE TAGU"/>
    <property type="match status" value="1"/>
</dbReference>
<feature type="domain" description="Cell envelope-related transcriptional attenuator" evidence="4">
    <location>
        <begin position="230"/>
        <end position="372"/>
    </location>
</feature>
<feature type="compositionally biased region" description="Pro residues" evidence="2">
    <location>
        <begin position="66"/>
        <end position="89"/>
    </location>
</feature>
<reference evidence="5 6" key="1">
    <citation type="submission" date="2023-10" db="EMBL/GenBank/DDBJ databases">
        <title>Development of a sustainable strategy for remediation of hydrocarbon-contaminated territories based on the waste exchange concept.</title>
        <authorList>
            <person name="Krivoruchko A."/>
        </authorList>
    </citation>
    <scope>NUCLEOTIDE SEQUENCE [LARGE SCALE GENOMIC DNA]</scope>
    <source>
        <strain evidence="5 6">IEGM 1236</strain>
    </source>
</reference>
<evidence type="ECO:0000313" key="5">
    <source>
        <dbReference type="EMBL" id="MDV7133717.1"/>
    </source>
</evidence>
<gene>
    <name evidence="5" type="ORF">R4198_08410</name>
</gene>
<dbReference type="RefSeq" id="WP_317712728.1">
    <property type="nucleotide sequence ID" value="NZ_JAWLUM010000001.1"/>
</dbReference>
<organism evidence="5 6">
    <name type="scientific">Williamsia marianensis</name>
    <dbReference type="NCBI Taxonomy" id="85044"/>
    <lineage>
        <taxon>Bacteria</taxon>
        <taxon>Bacillati</taxon>
        <taxon>Actinomycetota</taxon>
        <taxon>Actinomycetes</taxon>
        <taxon>Mycobacteriales</taxon>
        <taxon>Nocardiaceae</taxon>
        <taxon>Williamsia</taxon>
    </lineage>
</organism>
<sequence>MTDQDEPFIRRPGGAGRPRQGQPPQPGGPTRRMVPGPGGGQPNGRPGPVPGRPPQQDPFRGRVPGQGPPRQAPPPAGPPRPPQGPPPQRPQDNYQPARAWSESGAPETRTSRPAQGPPPVVAYNRPRQPPRDPGHRRPDRAVPPPPARRRRRLPIVRTVLILLLVMVLGTVGLLVYFDTKLNRVDALSNYEGRVASSAGTNWLLVGSDSRADLSEAERQALSTGDSEGSRTDTIMLVHFGSGGKPMIISIPRDLYLDIPGQGSHKVNAAFNLGGPKLLVQTIETNTGLRIDHYAEIGFGGFDKMVDAVGGIEMCLDAPINDPLAGIDLKAGCQTLNGREALGFVRTRAFANADLERVVNQRKFMAALMKKATSVSTILNPFRFWPLVNGTVSSLTVDNGDHIWHLARLAWALRSDPVTVTTPNGGSIFTDDGDSLAWGDNTTAFFAAIADGKEVPPELIQTG</sequence>
<protein>
    <submittedName>
        <fullName evidence="5">LCP family protein</fullName>
    </submittedName>
</protein>
<dbReference type="InterPro" id="IPR004474">
    <property type="entry name" value="LytR_CpsA_psr"/>
</dbReference>
<name>A0ABU4ER26_WILMA</name>
<comment type="similarity">
    <text evidence="1">Belongs to the LytR/CpsA/Psr (LCP) family.</text>
</comment>
<feature type="compositionally biased region" description="Pro residues" evidence="2">
    <location>
        <begin position="45"/>
        <end position="56"/>
    </location>
</feature>
<evidence type="ECO:0000259" key="4">
    <source>
        <dbReference type="Pfam" id="PF03816"/>
    </source>
</evidence>
<evidence type="ECO:0000256" key="2">
    <source>
        <dbReference type="SAM" id="MobiDB-lite"/>
    </source>
</evidence>
<accession>A0ABU4ER26</accession>
<keyword evidence="3" id="KW-0472">Membrane</keyword>
<feature type="transmembrane region" description="Helical" evidence="3">
    <location>
        <begin position="158"/>
        <end position="177"/>
    </location>
</feature>
<dbReference type="NCBIfam" id="TIGR00350">
    <property type="entry name" value="lytR_cpsA_psr"/>
    <property type="match status" value="1"/>
</dbReference>
<dbReference type="InterPro" id="IPR050922">
    <property type="entry name" value="LytR/CpsA/Psr_CW_biosynth"/>
</dbReference>
<dbReference type="PANTHER" id="PTHR33392">
    <property type="entry name" value="POLYISOPRENYL-TEICHOIC ACID--PEPTIDOGLYCAN TEICHOIC ACID TRANSFERASE TAGU"/>
    <property type="match status" value="1"/>
</dbReference>
<keyword evidence="6" id="KW-1185">Reference proteome</keyword>
<proteinExistence type="inferred from homology"/>
<dbReference type="Pfam" id="PF03816">
    <property type="entry name" value="LytR_cpsA_psr"/>
    <property type="match status" value="1"/>
</dbReference>
<dbReference type="EMBL" id="JAWLUM010000001">
    <property type="protein sequence ID" value="MDV7133717.1"/>
    <property type="molecule type" value="Genomic_DNA"/>
</dbReference>
<feature type="compositionally biased region" description="Basic and acidic residues" evidence="2">
    <location>
        <begin position="129"/>
        <end position="140"/>
    </location>
</feature>
<keyword evidence="3" id="KW-1133">Transmembrane helix</keyword>
<evidence type="ECO:0000313" key="6">
    <source>
        <dbReference type="Proteomes" id="UP001185792"/>
    </source>
</evidence>
<evidence type="ECO:0000256" key="1">
    <source>
        <dbReference type="ARBA" id="ARBA00006068"/>
    </source>
</evidence>
<dbReference type="Proteomes" id="UP001185792">
    <property type="component" value="Unassembled WGS sequence"/>
</dbReference>
<dbReference type="Gene3D" id="3.40.630.190">
    <property type="entry name" value="LCP protein"/>
    <property type="match status" value="1"/>
</dbReference>
<keyword evidence="3" id="KW-0812">Transmembrane</keyword>
<evidence type="ECO:0000256" key="3">
    <source>
        <dbReference type="SAM" id="Phobius"/>
    </source>
</evidence>